<dbReference type="PROSITE" id="PS00211">
    <property type="entry name" value="ABC_TRANSPORTER_1"/>
    <property type="match status" value="1"/>
</dbReference>
<accession>S2DHK2</accession>
<gene>
    <name evidence="7" type="ORF">A33Q_4609</name>
</gene>
<dbReference type="FunFam" id="3.40.50.300:FF:000134">
    <property type="entry name" value="Iron-enterobactin ABC transporter ATP-binding protein"/>
    <property type="match status" value="1"/>
</dbReference>
<keyword evidence="4" id="KW-1278">Translocase</keyword>
<dbReference type="PROSITE" id="PS50893">
    <property type="entry name" value="ABC_TRANSPORTER_2"/>
    <property type="match status" value="1"/>
</dbReference>
<evidence type="ECO:0000256" key="2">
    <source>
        <dbReference type="ARBA" id="ARBA00022741"/>
    </source>
</evidence>
<dbReference type="Proteomes" id="UP000006073">
    <property type="component" value="Unassembled WGS sequence"/>
</dbReference>
<evidence type="ECO:0000256" key="4">
    <source>
        <dbReference type="ARBA" id="ARBA00022967"/>
    </source>
</evidence>
<dbReference type="Pfam" id="PF00005">
    <property type="entry name" value="ABC_tran"/>
    <property type="match status" value="1"/>
</dbReference>
<comment type="caution">
    <text evidence="7">The sequence shown here is derived from an EMBL/GenBank/DDBJ whole genome shotgun (WGS) entry which is preliminary data.</text>
</comment>
<evidence type="ECO:0000256" key="5">
    <source>
        <dbReference type="ARBA" id="ARBA00037066"/>
    </source>
</evidence>
<name>S2DHK2_INDAL</name>
<dbReference type="eggNOG" id="COG1120">
    <property type="taxonomic scope" value="Bacteria"/>
</dbReference>
<dbReference type="OrthoDB" id="9806726at2"/>
<organism evidence="7 8">
    <name type="scientific">Indibacter alkaliphilus (strain CCUG 57479 / KCTC 22604 / LW1)</name>
    <dbReference type="NCBI Taxonomy" id="1189612"/>
    <lineage>
        <taxon>Bacteria</taxon>
        <taxon>Pseudomonadati</taxon>
        <taxon>Bacteroidota</taxon>
        <taxon>Cytophagia</taxon>
        <taxon>Cytophagales</taxon>
        <taxon>Cyclobacteriaceae</taxon>
    </lineage>
</organism>
<evidence type="ECO:0000313" key="7">
    <source>
        <dbReference type="EMBL" id="EOZ91541.1"/>
    </source>
</evidence>
<evidence type="ECO:0000256" key="3">
    <source>
        <dbReference type="ARBA" id="ARBA00022840"/>
    </source>
</evidence>
<feature type="domain" description="ABC transporter" evidence="6">
    <location>
        <begin position="7"/>
        <end position="240"/>
    </location>
</feature>
<dbReference type="AlphaFoldDB" id="S2DHK2"/>
<dbReference type="Gene3D" id="3.40.50.300">
    <property type="entry name" value="P-loop containing nucleotide triphosphate hydrolases"/>
    <property type="match status" value="1"/>
</dbReference>
<sequence length="258" mass="28990">MKTSVAISVKKVDFSYGSTKILDQVDVDIQKGQFTVLLGRNGCGKSTIFGLITGLEQYKTGSIKILDKERKKLSFAQCSKIMGFMPQSHKPIFPFKVKEVVLTGRAAFSGFSPSAADKKLVLEALEELGIGHLADRPYSDLSGGEQQLVMIARVMVQQPPIILLDEPTNHLDVYYQTYVMQSLRRMCDKGMTVIAIMHDPNLALSYADKAYFMKDRKILDFEQTESSNQAAFLEYIYNIPFNEIPNSGKSYYLPKNDK</sequence>
<dbReference type="SMART" id="SM00382">
    <property type="entry name" value="AAA"/>
    <property type="match status" value="1"/>
</dbReference>
<dbReference type="InterPro" id="IPR027417">
    <property type="entry name" value="P-loop_NTPase"/>
</dbReference>
<keyword evidence="3" id="KW-0067">ATP-binding</keyword>
<dbReference type="InterPro" id="IPR017871">
    <property type="entry name" value="ABC_transporter-like_CS"/>
</dbReference>
<evidence type="ECO:0000313" key="8">
    <source>
        <dbReference type="Proteomes" id="UP000006073"/>
    </source>
</evidence>
<dbReference type="InterPro" id="IPR003593">
    <property type="entry name" value="AAA+_ATPase"/>
</dbReference>
<dbReference type="InterPro" id="IPR003439">
    <property type="entry name" value="ABC_transporter-like_ATP-bd"/>
</dbReference>
<reference evidence="7 8" key="1">
    <citation type="journal article" date="2013" name="Genome Announc.">
        <title>Draft Genome Sequence of Indibacter alkaliphilus Strain LW1T, Isolated from Lonar Lake, a Haloalkaline Lake in the Buldana District of Maharashtra, India.</title>
        <authorList>
            <person name="Singh A."/>
            <person name="Kumar Jangir P."/>
            <person name="Sharma R."/>
            <person name="Singh A."/>
            <person name="Kumar Pinnaka A."/>
            <person name="Shivaji S."/>
        </authorList>
    </citation>
    <scope>NUCLEOTIDE SEQUENCE [LARGE SCALE GENOMIC DNA]</scope>
    <source>
        <strain evidence="8">CCUG 57479 / KCTC 22604 / LW1</strain>
    </source>
</reference>
<dbReference type="RefSeq" id="WP_009035450.1">
    <property type="nucleotide sequence ID" value="NZ_ALWO02000054.1"/>
</dbReference>
<dbReference type="GO" id="GO:0005524">
    <property type="term" value="F:ATP binding"/>
    <property type="evidence" value="ECO:0007669"/>
    <property type="project" value="UniProtKB-KW"/>
</dbReference>
<dbReference type="STRING" id="1189612.A33Q_4609"/>
<evidence type="ECO:0000259" key="6">
    <source>
        <dbReference type="PROSITE" id="PS50893"/>
    </source>
</evidence>
<evidence type="ECO:0000256" key="1">
    <source>
        <dbReference type="ARBA" id="ARBA00022448"/>
    </source>
</evidence>
<keyword evidence="2" id="KW-0547">Nucleotide-binding</keyword>
<comment type="function">
    <text evidence="5">Part of the ABC transporter complex HmuTUV involved in hemin import. Responsible for energy coupling to the transport system.</text>
</comment>
<proteinExistence type="predicted"/>
<keyword evidence="1" id="KW-0813">Transport</keyword>
<dbReference type="EMBL" id="ALWO02000054">
    <property type="protein sequence ID" value="EOZ91541.1"/>
    <property type="molecule type" value="Genomic_DNA"/>
</dbReference>
<dbReference type="PANTHER" id="PTHR42794">
    <property type="entry name" value="HEMIN IMPORT ATP-BINDING PROTEIN HMUV"/>
    <property type="match status" value="1"/>
</dbReference>
<dbReference type="PANTHER" id="PTHR42794:SF1">
    <property type="entry name" value="HEMIN IMPORT ATP-BINDING PROTEIN HMUV"/>
    <property type="match status" value="1"/>
</dbReference>
<dbReference type="SUPFAM" id="SSF52540">
    <property type="entry name" value="P-loop containing nucleoside triphosphate hydrolases"/>
    <property type="match status" value="1"/>
</dbReference>
<dbReference type="CDD" id="cd03214">
    <property type="entry name" value="ABC_Iron-Siderophores_B12_Hemin"/>
    <property type="match status" value="1"/>
</dbReference>
<protein>
    <submittedName>
        <fullName evidence="7">Iron transport protein</fullName>
    </submittedName>
</protein>
<keyword evidence="8" id="KW-1185">Reference proteome</keyword>
<dbReference type="GO" id="GO:0016887">
    <property type="term" value="F:ATP hydrolysis activity"/>
    <property type="evidence" value="ECO:0007669"/>
    <property type="project" value="InterPro"/>
</dbReference>